<keyword evidence="1" id="KW-0472">Membrane</keyword>
<dbReference type="SUPFAM" id="SSF52540">
    <property type="entry name" value="P-loop containing nucleoside triphosphate hydrolases"/>
    <property type="match status" value="1"/>
</dbReference>
<evidence type="ECO:0000313" key="2">
    <source>
        <dbReference type="EMBL" id="BAL56614.1"/>
    </source>
</evidence>
<name>H5SKC8_9ZZZZ</name>
<keyword evidence="1" id="KW-1133">Transmembrane helix</keyword>
<dbReference type="EMBL" id="AP011753">
    <property type="protein sequence ID" value="BAL56614.1"/>
    <property type="molecule type" value="Genomic_DNA"/>
</dbReference>
<keyword evidence="1" id="KW-0812">Transmembrane</keyword>
<dbReference type="Gene3D" id="3.40.50.300">
    <property type="entry name" value="P-loop containing nucleotide triphosphate hydrolases"/>
    <property type="match status" value="1"/>
</dbReference>
<gene>
    <name evidence="2" type="ORF">HGMM_F41E03C25</name>
</gene>
<reference evidence="2" key="1">
    <citation type="journal article" date="2005" name="Environ. Microbiol.">
        <title>Genetic and functional properties of uncultivated thermophilic crenarchaeotes from a subsurface gold mine as revealed by analysis of genome fragments.</title>
        <authorList>
            <person name="Nunoura T."/>
            <person name="Hirayama H."/>
            <person name="Takami H."/>
            <person name="Oida H."/>
            <person name="Nishi S."/>
            <person name="Shimamura S."/>
            <person name="Suzuki Y."/>
            <person name="Inagaki F."/>
            <person name="Takai K."/>
            <person name="Nealson K.H."/>
            <person name="Horikoshi K."/>
        </authorList>
    </citation>
    <scope>NUCLEOTIDE SEQUENCE</scope>
</reference>
<dbReference type="InterPro" id="IPR027417">
    <property type="entry name" value="P-loop_NTPase"/>
</dbReference>
<reference evidence="2" key="2">
    <citation type="journal article" date="2012" name="PLoS ONE">
        <title>A Deeply Branching Thermophilic Bacterium with an Ancient Acetyl-CoA Pathway Dominates a Subsurface Ecosystem.</title>
        <authorList>
            <person name="Takami H."/>
            <person name="Noguchi H."/>
            <person name="Takaki Y."/>
            <person name="Uchiyama I."/>
            <person name="Toyoda A."/>
            <person name="Nishi S."/>
            <person name="Chee G.-J."/>
            <person name="Arai W."/>
            <person name="Nunoura T."/>
            <person name="Itoh T."/>
            <person name="Hattori M."/>
            <person name="Takai K."/>
        </authorList>
    </citation>
    <scope>NUCLEOTIDE SEQUENCE</scope>
</reference>
<sequence>MTDAPTKVTFGETRLAAVGGRISLSRPGMGWLRWALYREQAPQAIHIHGRTATLYASAGAAMMLRAEVPLPLIWNLPTPYLALVAAIWRAIDWAGANALPLSIGLGLALLVFGFYTASVAIPNRLRPATVLWLLPRPRHLLAASGYRDYARRWAEGDALEQLALLLAPAEGPLTLEGLLSVLRRQGALCDEEGLHLALESLARRGLLIREDGGWRPAQPLLLPVLRREQGRQAPVRLARRTREEHPLHAGTRRFLEAAGFTVREADPFGFLCTSPDRLWEDLSPLYIRLAPGRSLDLEAFRELREAARNACGGDLRGRAALVVIDRPPRAGDLHQIFALRAQEEFTVVPVPYSLMTGALLEGREREALREQVDRYVGRADLYDITAAVTDVLSFFGRSALLADLRLRLTAGRSVLLFGLRKVGKSSLLGRLREEVPWPVALVDLEGYTGGLSYVYEEALRGWTAALHLAHPGLELPDLPDWDELPDAGARAHAFHRSVVGLLERLTALPGRPGLLLFLDEIDLVFGRPEYLDFAAVLRSVAEDPHCGGRFALLAAGLEPTMNRKDRMGEDRNPFYRFFGEVPLGPLDLEDARTMVVSIGGQMGVAYDGDALTLLVEAGGGHPFLTRQLCSRAVRGLERPGRVDGERARRAVEAYLREPRNYMAETLWGVDAGGPPPEEADLLRSLARQQPQPTDVLIPPDLHPDRRRRYDLALEHLRDQGITREGEGGWELTLPLYRRWLRRYVLNLNE</sequence>
<dbReference type="AlphaFoldDB" id="H5SKC8"/>
<protein>
    <submittedName>
        <fullName evidence="2">Uncharacterized protein</fullName>
    </submittedName>
</protein>
<organism evidence="2">
    <name type="scientific">uncultured prokaryote</name>
    <dbReference type="NCBI Taxonomy" id="198431"/>
    <lineage>
        <taxon>unclassified sequences</taxon>
        <taxon>environmental samples</taxon>
    </lineage>
</organism>
<proteinExistence type="predicted"/>
<accession>H5SKC8</accession>
<evidence type="ECO:0000256" key="1">
    <source>
        <dbReference type="SAM" id="Phobius"/>
    </source>
</evidence>
<feature type="transmembrane region" description="Helical" evidence="1">
    <location>
        <begin position="98"/>
        <end position="117"/>
    </location>
</feature>